<name>A0A0A9G332_ARUDO</name>
<reference evidence="1" key="2">
    <citation type="journal article" date="2015" name="Data Brief">
        <title>Shoot transcriptome of the giant reed, Arundo donax.</title>
        <authorList>
            <person name="Barrero R.A."/>
            <person name="Guerrero F.D."/>
            <person name="Moolhuijzen P."/>
            <person name="Goolsby J.A."/>
            <person name="Tidwell J."/>
            <person name="Bellgard S.E."/>
            <person name="Bellgard M.I."/>
        </authorList>
    </citation>
    <scope>NUCLEOTIDE SEQUENCE</scope>
    <source>
        <tissue evidence="1">Shoot tissue taken approximately 20 cm above the soil surface</tissue>
    </source>
</reference>
<reference evidence="1" key="1">
    <citation type="submission" date="2014-09" db="EMBL/GenBank/DDBJ databases">
        <authorList>
            <person name="Magalhaes I.L.F."/>
            <person name="Oliveira U."/>
            <person name="Santos F.R."/>
            <person name="Vidigal T.H.D.A."/>
            <person name="Brescovit A.D."/>
            <person name="Santos A.J."/>
        </authorList>
    </citation>
    <scope>NUCLEOTIDE SEQUENCE</scope>
    <source>
        <tissue evidence="1">Shoot tissue taken approximately 20 cm above the soil surface</tissue>
    </source>
</reference>
<accession>A0A0A9G332</accession>
<proteinExistence type="predicted"/>
<evidence type="ECO:0000313" key="1">
    <source>
        <dbReference type="EMBL" id="JAE19485.1"/>
    </source>
</evidence>
<dbReference type="EMBL" id="GBRH01178411">
    <property type="protein sequence ID" value="JAE19485.1"/>
    <property type="molecule type" value="Transcribed_RNA"/>
</dbReference>
<sequence length="49" mass="5871">MYKEDLPLRFQINVHSSNPNERTHMHKYFSTTNEQISHRVPSVGFFAFM</sequence>
<protein>
    <submittedName>
        <fullName evidence="1">Uncharacterized protein</fullName>
    </submittedName>
</protein>
<organism evidence="1">
    <name type="scientific">Arundo donax</name>
    <name type="common">Giant reed</name>
    <name type="synonym">Donax arundinaceus</name>
    <dbReference type="NCBI Taxonomy" id="35708"/>
    <lineage>
        <taxon>Eukaryota</taxon>
        <taxon>Viridiplantae</taxon>
        <taxon>Streptophyta</taxon>
        <taxon>Embryophyta</taxon>
        <taxon>Tracheophyta</taxon>
        <taxon>Spermatophyta</taxon>
        <taxon>Magnoliopsida</taxon>
        <taxon>Liliopsida</taxon>
        <taxon>Poales</taxon>
        <taxon>Poaceae</taxon>
        <taxon>PACMAD clade</taxon>
        <taxon>Arundinoideae</taxon>
        <taxon>Arundineae</taxon>
        <taxon>Arundo</taxon>
    </lineage>
</organism>
<dbReference type="AlphaFoldDB" id="A0A0A9G332"/>